<keyword evidence="3" id="KW-0378">Hydrolase</keyword>
<feature type="transmembrane region" description="Helical" evidence="1">
    <location>
        <begin position="129"/>
        <end position="149"/>
    </location>
</feature>
<dbReference type="GO" id="GO:0006508">
    <property type="term" value="P:proteolysis"/>
    <property type="evidence" value="ECO:0007669"/>
    <property type="project" value="UniProtKB-KW"/>
</dbReference>
<proteinExistence type="predicted"/>
<dbReference type="InterPro" id="IPR003675">
    <property type="entry name" value="Rce1/LyrA-like_dom"/>
</dbReference>
<keyword evidence="1" id="KW-1133">Transmembrane helix</keyword>
<dbReference type="Proteomes" id="UP000474296">
    <property type="component" value="Unassembled WGS sequence"/>
</dbReference>
<keyword evidence="4" id="KW-1185">Reference proteome</keyword>
<keyword evidence="3" id="KW-0482">Metalloprotease</keyword>
<comment type="caution">
    <text evidence="3">The sequence shown here is derived from an EMBL/GenBank/DDBJ whole genome shotgun (WGS) entry which is preliminary data.</text>
</comment>
<evidence type="ECO:0000259" key="2">
    <source>
        <dbReference type="Pfam" id="PF02517"/>
    </source>
</evidence>
<sequence length="185" mass="21206">MIKEVFQFVKKPKSHWDEEVSLGAKLGIFVKLLLWAMTISIALTPISAILDELEIIDLKEHAVNELFENLSPLIVLFAAAVVAPIIEELFFRAPLLGLRNSKYFKIWVYVFVAAFGLIHITNFEMNTKILLFTPLLVLPQINLGFFASYICMRFGYFWAVLLHGCYNFIIIGSVYLLKPFFPEIV</sequence>
<evidence type="ECO:0000256" key="1">
    <source>
        <dbReference type="SAM" id="Phobius"/>
    </source>
</evidence>
<feature type="transmembrane region" description="Helical" evidence="1">
    <location>
        <begin position="32"/>
        <end position="50"/>
    </location>
</feature>
<gene>
    <name evidence="3" type="ORF">GWK10_04755</name>
</gene>
<keyword evidence="1" id="KW-0472">Membrane</keyword>
<name>A0A6M0CM24_9FLAO</name>
<organism evidence="3 4">
    <name type="scientific">Spongiivirga citrea</name>
    <dbReference type="NCBI Taxonomy" id="1481457"/>
    <lineage>
        <taxon>Bacteria</taxon>
        <taxon>Pseudomonadati</taxon>
        <taxon>Bacteroidota</taxon>
        <taxon>Flavobacteriia</taxon>
        <taxon>Flavobacteriales</taxon>
        <taxon>Flavobacteriaceae</taxon>
        <taxon>Spongiivirga</taxon>
    </lineage>
</organism>
<dbReference type="GO" id="GO:0008237">
    <property type="term" value="F:metallopeptidase activity"/>
    <property type="evidence" value="ECO:0007669"/>
    <property type="project" value="UniProtKB-KW"/>
</dbReference>
<dbReference type="GO" id="GO:0004175">
    <property type="term" value="F:endopeptidase activity"/>
    <property type="evidence" value="ECO:0007669"/>
    <property type="project" value="UniProtKB-ARBA"/>
</dbReference>
<accession>A0A6M0CM24</accession>
<dbReference type="RefSeq" id="WP_164029779.1">
    <property type="nucleotide sequence ID" value="NZ_JAABOQ010000002.1"/>
</dbReference>
<feature type="transmembrane region" description="Helical" evidence="1">
    <location>
        <begin position="70"/>
        <end position="91"/>
    </location>
</feature>
<keyword evidence="1" id="KW-0812">Transmembrane</keyword>
<evidence type="ECO:0000313" key="4">
    <source>
        <dbReference type="Proteomes" id="UP000474296"/>
    </source>
</evidence>
<dbReference type="AlphaFoldDB" id="A0A6M0CM24"/>
<protein>
    <submittedName>
        <fullName evidence="3">CPBP family intramembrane metalloprotease</fullName>
    </submittedName>
</protein>
<feature type="domain" description="CAAX prenyl protease 2/Lysostaphin resistance protein A-like" evidence="2">
    <location>
        <begin position="71"/>
        <end position="169"/>
    </location>
</feature>
<keyword evidence="3" id="KW-0645">Protease</keyword>
<feature type="transmembrane region" description="Helical" evidence="1">
    <location>
        <begin position="103"/>
        <end position="123"/>
    </location>
</feature>
<reference evidence="3 4" key="1">
    <citation type="submission" date="2020-01" db="EMBL/GenBank/DDBJ databases">
        <title>Spongiivirga citrea KCTC 32990T.</title>
        <authorList>
            <person name="Wang G."/>
        </authorList>
    </citation>
    <scope>NUCLEOTIDE SEQUENCE [LARGE SCALE GENOMIC DNA]</scope>
    <source>
        <strain evidence="3 4">KCTC 32990</strain>
    </source>
</reference>
<dbReference type="EMBL" id="JAABOQ010000002">
    <property type="protein sequence ID" value="NER16507.1"/>
    <property type="molecule type" value="Genomic_DNA"/>
</dbReference>
<evidence type="ECO:0000313" key="3">
    <source>
        <dbReference type="EMBL" id="NER16507.1"/>
    </source>
</evidence>
<feature type="transmembrane region" description="Helical" evidence="1">
    <location>
        <begin position="156"/>
        <end position="177"/>
    </location>
</feature>
<dbReference type="GO" id="GO:0080120">
    <property type="term" value="P:CAAX-box protein maturation"/>
    <property type="evidence" value="ECO:0007669"/>
    <property type="project" value="UniProtKB-ARBA"/>
</dbReference>
<dbReference type="Pfam" id="PF02517">
    <property type="entry name" value="Rce1-like"/>
    <property type="match status" value="1"/>
</dbReference>